<dbReference type="PANTHER" id="PTHR10000">
    <property type="entry name" value="PHOSPHOSERINE PHOSPHATASE"/>
    <property type="match status" value="1"/>
</dbReference>
<organism evidence="1">
    <name type="scientific">Thermomicrobium roseum</name>
    <dbReference type="NCBI Taxonomy" id="500"/>
    <lineage>
        <taxon>Bacteria</taxon>
        <taxon>Pseudomonadati</taxon>
        <taxon>Thermomicrobiota</taxon>
        <taxon>Thermomicrobia</taxon>
        <taxon>Thermomicrobiales</taxon>
        <taxon>Thermomicrobiaceae</taxon>
        <taxon>Thermomicrobium</taxon>
    </lineage>
</organism>
<comment type="caution">
    <text evidence="1">The sequence shown here is derived from an EMBL/GenBank/DDBJ whole genome shotgun (WGS) entry which is preliminary data.</text>
</comment>
<evidence type="ECO:0000313" key="1">
    <source>
        <dbReference type="EMBL" id="HHM96326.1"/>
    </source>
</evidence>
<dbReference type="AlphaFoldDB" id="A0A7C5RSR0"/>
<dbReference type="Gene3D" id="3.40.50.1000">
    <property type="entry name" value="HAD superfamily/HAD-like"/>
    <property type="match status" value="1"/>
</dbReference>
<gene>
    <name evidence="1" type="ORF">ENM21_03835</name>
</gene>
<sequence length="300" mass="32575">MGDRQDNQIVKGRLFRLVVLDIDGTLLDPSDVVRPVVHDAIMACRALGIEVALATGRRLCTTLPVLEQLGILLPLVLYNGALVWETDTGRALAERPLDRAGLARALAEARREGLGALALRAPRSGERLVLVTDPLPPLPEFEAELLPRTGEVDRLPAADVLELEDVLTVDLFGPERALRRATARLARAGLPIYHHGPFEWIPQLPRWVANVHAPGVSKASGVELLARRRGLTLEDVLAVGDGENDLPLLRRAGLGVAMGNAPEHVRAQAGAVVRGHDEDGVAEALERFVLEPWRRALRVA</sequence>
<dbReference type="GO" id="GO:0005829">
    <property type="term" value="C:cytosol"/>
    <property type="evidence" value="ECO:0007669"/>
    <property type="project" value="TreeGrafter"/>
</dbReference>
<dbReference type="SUPFAM" id="SSF56784">
    <property type="entry name" value="HAD-like"/>
    <property type="match status" value="1"/>
</dbReference>
<protein>
    <submittedName>
        <fullName evidence="1">HAD family phosphatase</fullName>
    </submittedName>
</protein>
<dbReference type="InterPro" id="IPR036412">
    <property type="entry name" value="HAD-like_sf"/>
</dbReference>
<dbReference type="GO" id="GO:0016791">
    <property type="term" value="F:phosphatase activity"/>
    <property type="evidence" value="ECO:0007669"/>
    <property type="project" value="TreeGrafter"/>
</dbReference>
<reference evidence="1" key="1">
    <citation type="journal article" date="2020" name="mSystems">
        <title>Genome- and Community-Level Interaction Insights into Carbon Utilization and Element Cycling Functions of Hydrothermarchaeota in Hydrothermal Sediment.</title>
        <authorList>
            <person name="Zhou Z."/>
            <person name="Liu Y."/>
            <person name="Xu W."/>
            <person name="Pan J."/>
            <person name="Luo Z.H."/>
            <person name="Li M."/>
        </authorList>
    </citation>
    <scope>NUCLEOTIDE SEQUENCE [LARGE SCALE GENOMIC DNA]</scope>
    <source>
        <strain evidence="1">SpSt-1065</strain>
    </source>
</reference>
<dbReference type="InterPro" id="IPR000150">
    <property type="entry name" value="Cof"/>
</dbReference>
<dbReference type="GO" id="GO:0000287">
    <property type="term" value="F:magnesium ion binding"/>
    <property type="evidence" value="ECO:0007669"/>
    <property type="project" value="TreeGrafter"/>
</dbReference>
<dbReference type="PROSITE" id="PS01229">
    <property type="entry name" value="COF_2"/>
    <property type="match status" value="1"/>
</dbReference>
<proteinExistence type="predicted"/>
<dbReference type="InterPro" id="IPR023214">
    <property type="entry name" value="HAD_sf"/>
</dbReference>
<dbReference type="EMBL" id="DRWX01000184">
    <property type="protein sequence ID" value="HHM96326.1"/>
    <property type="molecule type" value="Genomic_DNA"/>
</dbReference>
<name>A0A7C5RSR0_THERO</name>
<dbReference type="PANTHER" id="PTHR10000:SF8">
    <property type="entry name" value="HAD SUPERFAMILY HYDROLASE-LIKE, TYPE 3"/>
    <property type="match status" value="1"/>
</dbReference>
<dbReference type="NCBIfam" id="TIGR00099">
    <property type="entry name" value="Cof-subfamily"/>
    <property type="match status" value="1"/>
</dbReference>
<dbReference type="Pfam" id="PF08282">
    <property type="entry name" value="Hydrolase_3"/>
    <property type="match status" value="2"/>
</dbReference>
<dbReference type="Gene3D" id="3.30.1240.10">
    <property type="match status" value="1"/>
</dbReference>
<accession>A0A7C5RSR0</accession>